<dbReference type="InterPro" id="IPR001203">
    <property type="entry name" value="OxRdtase_Ald_Fedxn_C"/>
</dbReference>
<proteinExistence type="inferred from homology"/>
<gene>
    <name evidence="10" type="ORF">UFOPK2652_00705</name>
</gene>
<dbReference type="AlphaFoldDB" id="A0A6J6QKJ0"/>
<dbReference type="InterPro" id="IPR013983">
    <property type="entry name" value="Ald_Fedxn_OxRdtase_N"/>
</dbReference>
<evidence type="ECO:0000256" key="2">
    <source>
        <dbReference type="ARBA" id="ARBA00011032"/>
    </source>
</evidence>
<dbReference type="SUPFAM" id="SSF56228">
    <property type="entry name" value="Aldehyde ferredoxin oxidoreductase, N-terminal domain"/>
    <property type="match status" value="1"/>
</dbReference>
<sequence length="609" mass="66109">MQKILVIDLLNRTSSNFDWEFSEVGTGLLGTLLLDIFHDIDGDSPIVIAGGAISGVPAVGLAVAYVVGHSPQSGGIVESKIEGRLASSLRYLDLAAIVIRNISRNRVAIKIRTGLKIDFIEVENLFGHNIRESNSWFRSHEEGNFVLGTVGTPGDYGLANASIVFDDGFPTSSGGLGADFGKRLLKIIALEFGQVDVSADVKAISDAYEIRIPGNPLTLSEYKSPGMGVWPVDPGLPGYLGAHNFTTDISPAVTQFDSSKILSFVHVEQNFCVGCPQSCLKRIGLGEVNGNSSILHQQAFPIWFSQLGIADVNGAMTFNESCHVAGIEHASAGNMLAFLAQTSKEMEFGDSKLALRLLNSWQINPKTFPGGTGKLLDATTSENASAMMHVKGIPMPPWDPRGTQGLGLIMAINPSGPRYDVVEHDIDFDLTNYPAFTRESTLSASKKYGIPSTGFSSDNLGASKVLAMLSLWQLWSAMDSLGVCTYAGPPTRELTESHILELFHSITSSSLDLEKFLFLGKLRIEAQQSFNSKVKVSEKLNTLPQIFFDQPIKSGPSEGKKIDRQEFEDAKQLVYEASGWSNRGVPVGNTMVSKEYLRLRNLVKVRIDK</sequence>
<evidence type="ECO:0000313" key="10">
    <source>
        <dbReference type="EMBL" id="CAB4709535.1"/>
    </source>
</evidence>
<organism evidence="10">
    <name type="scientific">freshwater metagenome</name>
    <dbReference type="NCBI Taxonomy" id="449393"/>
    <lineage>
        <taxon>unclassified sequences</taxon>
        <taxon>metagenomes</taxon>
        <taxon>ecological metagenomes</taxon>
    </lineage>
</organism>
<dbReference type="GO" id="GO:0016625">
    <property type="term" value="F:oxidoreductase activity, acting on the aldehyde or oxo group of donors, iron-sulfur protein as acceptor"/>
    <property type="evidence" value="ECO:0007669"/>
    <property type="project" value="InterPro"/>
</dbReference>
<dbReference type="SUPFAM" id="SSF48310">
    <property type="entry name" value="Aldehyde ferredoxin oxidoreductase, C-terminal domains"/>
    <property type="match status" value="1"/>
</dbReference>
<evidence type="ECO:0000259" key="9">
    <source>
        <dbReference type="SMART" id="SM00790"/>
    </source>
</evidence>
<keyword evidence="6" id="KW-0408">Iron</keyword>
<evidence type="ECO:0000256" key="3">
    <source>
        <dbReference type="ARBA" id="ARBA00022485"/>
    </source>
</evidence>
<feature type="domain" description="Aldehyde ferredoxin oxidoreductase N-terminal" evidence="9">
    <location>
        <begin position="1"/>
        <end position="194"/>
    </location>
</feature>
<comment type="similarity">
    <text evidence="2">Belongs to the AOR/FOR family.</text>
</comment>
<dbReference type="GO" id="GO:0046872">
    <property type="term" value="F:metal ion binding"/>
    <property type="evidence" value="ECO:0007669"/>
    <property type="project" value="UniProtKB-KW"/>
</dbReference>
<evidence type="ECO:0000256" key="8">
    <source>
        <dbReference type="ARBA" id="ARBA00049934"/>
    </source>
</evidence>
<dbReference type="EMBL" id="CAEZYD010000008">
    <property type="protein sequence ID" value="CAB4709535.1"/>
    <property type="molecule type" value="Genomic_DNA"/>
</dbReference>
<dbReference type="GO" id="GO:0009055">
    <property type="term" value="F:electron transfer activity"/>
    <property type="evidence" value="ECO:0007669"/>
    <property type="project" value="InterPro"/>
</dbReference>
<keyword evidence="4" id="KW-0479">Metal-binding</keyword>
<protein>
    <submittedName>
        <fullName evidence="10">Unannotated protein</fullName>
    </submittedName>
</protein>
<dbReference type="GO" id="GO:0051539">
    <property type="term" value="F:4 iron, 4 sulfur cluster binding"/>
    <property type="evidence" value="ECO:0007669"/>
    <property type="project" value="UniProtKB-KW"/>
</dbReference>
<dbReference type="Gene3D" id="3.60.9.10">
    <property type="entry name" value="Aldehyde ferredoxin oxidoreductase, N-terminal domain"/>
    <property type="match status" value="1"/>
</dbReference>
<evidence type="ECO:0000256" key="6">
    <source>
        <dbReference type="ARBA" id="ARBA00023004"/>
    </source>
</evidence>
<dbReference type="InterPro" id="IPR051919">
    <property type="entry name" value="W-dependent_AOR"/>
</dbReference>
<evidence type="ECO:0000256" key="5">
    <source>
        <dbReference type="ARBA" id="ARBA00023002"/>
    </source>
</evidence>
<keyword evidence="7" id="KW-0411">Iron-sulfur</keyword>
<dbReference type="Gene3D" id="1.10.569.10">
    <property type="entry name" value="Aldehyde Ferredoxin Oxidoreductase Protein, subunit A, domain 2"/>
    <property type="match status" value="1"/>
</dbReference>
<evidence type="ECO:0000256" key="7">
    <source>
        <dbReference type="ARBA" id="ARBA00023014"/>
    </source>
</evidence>
<name>A0A6J6QKJ0_9ZZZZ</name>
<dbReference type="PANTHER" id="PTHR30038">
    <property type="entry name" value="ALDEHYDE FERREDOXIN OXIDOREDUCTASE"/>
    <property type="match status" value="1"/>
</dbReference>
<dbReference type="Pfam" id="PF02730">
    <property type="entry name" value="AFOR_N"/>
    <property type="match status" value="1"/>
</dbReference>
<dbReference type="InterPro" id="IPR013985">
    <property type="entry name" value="Ald_Fedxn_OxRdtase_dom3"/>
</dbReference>
<comment type="cofactor">
    <cofactor evidence="8">
        <name>tungstopterin</name>
        <dbReference type="ChEBI" id="CHEBI:30402"/>
    </cofactor>
</comment>
<dbReference type="Gene3D" id="1.10.599.10">
    <property type="entry name" value="Aldehyde Ferredoxin Oxidoreductase Protein, subunit A, domain 3"/>
    <property type="match status" value="1"/>
</dbReference>
<dbReference type="InterPro" id="IPR036021">
    <property type="entry name" value="Tungsten_al_ferr_oxy-like_C"/>
</dbReference>
<keyword evidence="5" id="KW-0560">Oxidoreductase</keyword>
<dbReference type="Pfam" id="PF01314">
    <property type="entry name" value="AFOR_C"/>
    <property type="match status" value="1"/>
</dbReference>
<dbReference type="InterPro" id="IPR036503">
    <property type="entry name" value="Ald_Fedxn_OxRdtase_N_sf"/>
</dbReference>
<dbReference type="SMART" id="SM00790">
    <property type="entry name" value="AFOR_N"/>
    <property type="match status" value="1"/>
</dbReference>
<accession>A0A6J6QKJ0</accession>
<reference evidence="10" key="1">
    <citation type="submission" date="2020-05" db="EMBL/GenBank/DDBJ databases">
        <authorList>
            <person name="Chiriac C."/>
            <person name="Salcher M."/>
            <person name="Ghai R."/>
            <person name="Kavagutti S V."/>
        </authorList>
    </citation>
    <scope>NUCLEOTIDE SEQUENCE</scope>
</reference>
<dbReference type="InterPro" id="IPR013984">
    <property type="entry name" value="Ald_Fedxn_OxRdtase_dom2"/>
</dbReference>
<evidence type="ECO:0000256" key="1">
    <source>
        <dbReference type="ARBA" id="ARBA00001966"/>
    </source>
</evidence>
<evidence type="ECO:0000256" key="4">
    <source>
        <dbReference type="ARBA" id="ARBA00022723"/>
    </source>
</evidence>
<dbReference type="PANTHER" id="PTHR30038:SF0">
    <property type="entry name" value="TUNGSTEN-CONTAINING ALDEHYDE FERREDOXIN OXIDOREDUCTASE"/>
    <property type="match status" value="1"/>
</dbReference>
<comment type="cofactor">
    <cofactor evidence="1">
        <name>[4Fe-4S] cluster</name>
        <dbReference type="ChEBI" id="CHEBI:49883"/>
    </cofactor>
</comment>
<keyword evidence="3" id="KW-0004">4Fe-4S</keyword>